<dbReference type="Proteomes" id="UP001610335">
    <property type="component" value="Unassembled WGS sequence"/>
</dbReference>
<evidence type="ECO:0000256" key="1">
    <source>
        <dbReference type="SAM" id="Coils"/>
    </source>
</evidence>
<keyword evidence="3" id="KW-0812">Transmembrane</keyword>
<proteinExistence type="predicted"/>
<keyword evidence="3" id="KW-1133">Transmembrane helix</keyword>
<feature type="domain" description="Glycosyl transferase CAP10" evidence="4">
    <location>
        <begin position="188"/>
        <end position="437"/>
    </location>
</feature>
<dbReference type="PANTHER" id="PTHR12203">
    <property type="entry name" value="KDEL LYS-ASP-GLU-LEU CONTAINING - RELATED"/>
    <property type="match status" value="1"/>
</dbReference>
<keyword evidence="5" id="KW-0808">Transferase</keyword>
<feature type="transmembrane region" description="Helical" evidence="3">
    <location>
        <begin position="15"/>
        <end position="34"/>
    </location>
</feature>
<reference evidence="5 6" key="1">
    <citation type="submission" date="2024-07" db="EMBL/GenBank/DDBJ databases">
        <title>Section-level genome sequencing and comparative genomics of Aspergillus sections Usti and Cavernicolus.</title>
        <authorList>
            <consortium name="Lawrence Berkeley National Laboratory"/>
            <person name="Nybo J.L."/>
            <person name="Vesth T.C."/>
            <person name="Theobald S."/>
            <person name="Frisvad J.C."/>
            <person name="Larsen T.O."/>
            <person name="Kjaerboelling I."/>
            <person name="Rothschild-Mancinelli K."/>
            <person name="Lyhne E.K."/>
            <person name="Kogle M.E."/>
            <person name="Barry K."/>
            <person name="Clum A."/>
            <person name="Na H."/>
            <person name="Ledsgaard L."/>
            <person name="Lin J."/>
            <person name="Lipzen A."/>
            <person name="Kuo A."/>
            <person name="Riley R."/>
            <person name="Mondo S."/>
            <person name="LaButti K."/>
            <person name="Haridas S."/>
            <person name="Pangalinan J."/>
            <person name="Salamov A.A."/>
            <person name="Simmons B.A."/>
            <person name="Magnuson J.K."/>
            <person name="Chen J."/>
            <person name="Drula E."/>
            <person name="Henrissat B."/>
            <person name="Wiebenga A."/>
            <person name="Lubbers R.J."/>
            <person name="Gomes A.C."/>
            <person name="Makela M.R."/>
            <person name="Stajich J."/>
            <person name="Grigoriev I.V."/>
            <person name="Mortensen U.H."/>
            <person name="De vries R.P."/>
            <person name="Baker S.E."/>
            <person name="Andersen M.R."/>
        </authorList>
    </citation>
    <scope>NUCLEOTIDE SEQUENCE [LARGE SCALE GENOMIC DNA]</scope>
    <source>
        <strain evidence="5 6">CBS 600.67</strain>
    </source>
</reference>
<evidence type="ECO:0000256" key="3">
    <source>
        <dbReference type="SAM" id="Phobius"/>
    </source>
</evidence>
<dbReference type="GO" id="GO:0016740">
    <property type="term" value="F:transferase activity"/>
    <property type="evidence" value="ECO:0007669"/>
    <property type="project" value="UniProtKB-KW"/>
</dbReference>
<evidence type="ECO:0000313" key="5">
    <source>
        <dbReference type="EMBL" id="KAL2816247.1"/>
    </source>
</evidence>
<feature type="region of interest" description="Disordered" evidence="2">
    <location>
        <begin position="67"/>
        <end position="93"/>
    </location>
</feature>
<protein>
    <submittedName>
        <fullName evidence="5">Glycosyl transferase family 90-domain-containing protein</fullName>
    </submittedName>
</protein>
<dbReference type="EMBL" id="JBFXLS010000103">
    <property type="protein sequence ID" value="KAL2816247.1"/>
    <property type="molecule type" value="Genomic_DNA"/>
</dbReference>
<organism evidence="5 6">
    <name type="scientific">Aspergillus cavernicola</name>
    <dbReference type="NCBI Taxonomy" id="176166"/>
    <lineage>
        <taxon>Eukaryota</taxon>
        <taxon>Fungi</taxon>
        <taxon>Dikarya</taxon>
        <taxon>Ascomycota</taxon>
        <taxon>Pezizomycotina</taxon>
        <taxon>Eurotiomycetes</taxon>
        <taxon>Eurotiomycetidae</taxon>
        <taxon>Eurotiales</taxon>
        <taxon>Aspergillaceae</taxon>
        <taxon>Aspergillus</taxon>
        <taxon>Aspergillus subgen. Nidulantes</taxon>
    </lineage>
</organism>
<sequence>MPFPFPFPSTQSTPLRFLGAGAILSLILLSFVVFGRGTTGTYYFASHSDGNGATGYTLKSPSGNIYSPGQCPGSSEDNTSNTNAEWGFRTERDGNNHGLSESQCLAAFPKLFGDVERMMEGRIGGKLITFREVDELARGGGDGLVRGAVKDGELYIIGFGAMPYTFTRGKATLNSLNRALVAFPDRHTLPDIEFVFSTDDFSNGRSPVWSYSKRAEDEGVWLMPDFGYWAWPEVKIGSYQEIRRRIAAVDEGDNNSKSKPKLGIRFKDKKKQLAWRGSVATNSEIRGGLLSASRGKSWASIREINWSDESDVRQNLLPMEEYCRYMFLAHTEGRSFSGRGKYLLNCRSVMISHKLLWLEAHHGALIASGLEANYVEVERDFSDLERKIEFLIDNPETAERIANNAVKTFRDRYLTPAAESCYWRHLIRRYAAACEFEPVLEEIRGGERVARGVSFESWALDM</sequence>
<evidence type="ECO:0000256" key="2">
    <source>
        <dbReference type="SAM" id="MobiDB-lite"/>
    </source>
</evidence>
<dbReference type="Pfam" id="PF05686">
    <property type="entry name" value="Glyco_transf_90"/>
    <property type="match status" value="1"/>
</dbReference>
<keyword evidence="1" id="KW-0175">Coiled coil</keyword>
<dbReference type="PANTHER" id="PTHR12203:SF112">
    <property type="entry name" value="DUF821 DOMAIN PROTEIN (AFU_ORTHOLOGUE AFUA_2G14740)"/>
    <property type="match status" value="1"/>
</dbReference>
<comment type="caution">
    <text evidence="5">The sequence shown here is derived from an EMBL/GenBank/DDBJ whole genome shotgun (WGS) entry which is preliminary data.</text>
</comment>
<evidence type="ECO:0000313" key="6">
    <source>
        <dbReference type="Proteomes" id="UP001610335"/>
    </source>
</evidence>
<evidence type="ECO:0000259" key="4">
    <source>
        <dbReference type="SMART" id="SM00672"/>
    </source>
</evidence>
<keyword evidence="6" id="KW-1185">Reference proteome</keyword>
<name>A0ABR4HL92_9EURO</name>
<dbReference type="InterPro" id="IPR051091">
    <property type="entry name" value="O-Glucosyltr/Glycosyltrsf_90"/>
</dbReference>
<dbReference type="SMART" id="SM00672">
    <property type="entry name" value="CAP10"/>
    <property type="match status" value="1"/>
</dbReference>
<feature type="coiled-coil region" evidence="1">
    <location>
        <begin position="367"/>
        <end position="394"/>
    </location>
</feature>
<dbReference type="InterPro" id="IPR006598">
    <property type="entry name" value="CAP10"/>
</dbReference>
<keyword evidence="3" id="KW-0472">Membrane</keyword>
<feature type="compositionally biased region" description="Polar residues" evidence="2">
    <location>
        <begin position="67"/>
        <end position="84"/>
    </location>
</feature>
<gene>
    <name evidence="5" type="ORF">BDW59DRAFT_177418</name>
</gene>
<accession>A0ABR4HL92</accession>